<keyword evidence="2" id="KW-1185">Reference proteome</keyword>
<name>A0A931HEN9_9SPHN</name>
<dbReference type="AlphaFoldDB" id="A0A931HEN9"/>
<gene>
    <name evidence="1" type="ORF">I5E68_17520</name>
</gene>
<organism evidence="1 2">
    <name type="scientific">Novosphingobium aureum</name>
    <dbReference type="NCBI Taxonomy" id="2792964"/>
    <lineage>
        <taxon>Bacteria</taxon>
        <taxon>Pseudomonadati</taxon>
        <taxon>Pseudomonadota</taxon>
        <taxon>Alphaproteobacteria</taxon>
        <taxon>Sphingomonadales</taxon>
        <taxon>Sphingomonadaceae</taxon>
        <taxon>Novosphingobium</taxon>
    </lineage>
</organism>
<dbReference type="InterPro" id="IPR021955">
    <property type="entry name" value="DUF3572"/>
</dbReference>
<dbReference type="RefSeq" id="WP_197166879.1">
    <property type="nucleotide sequence ID" value="NZ_JADZGI010000004.1"/>
</dbReference>
<dbReference type="Pfam" id="PF12096">
    <property type="entry name" value="DUF3572"/>
    <property type="match status" value="1"/>
</dbReference>
<accession>A0A931HEN9</accession>
<proteinExistence type="predicted"/>
<sequence>MLRTPPSPADGPGSDPQALALNALGWVLADEDRAQRFLALTGLTPDALRAALGEPATLAGVLEFLCAHEPDLVGAAEALGVDPQVIVAAREKLGA</sequence>
<reference evidence="1" key="1">
    <citation type="submission" date="2020-11" db="EMBL/GenBank/DDBJ databases">
        <title>Novosphingobium aureum sp. nov., a marine bacterium isolated from sediment of a salt flat.</title>
        <authorList>
            <person name="Yoo Y."/>
            <person name="Kim J.-J."/>
        </authorList>
    </citation>
    <scope>NUCLEOTIDE SEQUENCE</scope>
    <source>
        <strain evidence="1">YJ-S2-02</strain>
    </source>
</reference>
<dbReference type="EMBL" id="JADZGI010000004">
    <property type="protein sequence ID" value="MBH0114750.1"/>
    <property type="molecule type" value="Genomic_DNA"/>
</dbReference>
<evidence type="ECO:0000313" key="1">
    <source>
        <dbReference type="EMBL" id="MBH0114750.1"/>
    </source>
</evidence>
<protein>
    <submittedName>
        <fullName evidence="1">DUF3572 domain-containing protein</fullName>
    </submittedName>
</protein>
<comment type="caution">
    <text evidence="1">The sequence shown here is derived from an EMBL/GenBank/DDBJ whole genome shotgun (WGS) entry which is preliminary data.</text>
</comment>
<evidence type="ECO:0000313" key="2">
    <source>
        <dbReference type="Proteomes" id="UP000617634"/>
    </source>
</evidence>
<dbReference type="Proteomes" id="UP000617634">
    <property type="component" value="Unassembled WGS sequence"/>
</dbReference>